<keyword evidence="1" id="KW-0805">Transcription regulation</keyword>
<evidence type="ECO:0000256" key="2">
    <source>
        <dbReference type="ARBA" id="ARBA00023125"/>
    </source>
</evidence>
<dbReference type="EMBL" id="JADQDM010000008">
    <property type="protein sequence ID" value="MBF9222604.1"/>
    <property type="molecule type" value="Genomic_DNA"/>
</dbReference>
<dbReference type="Pfam" id="PF20240">
    <property type="entry name" value="DUF6597"/>
    <property type="match status" value="1"/>
</dbReference>
<keyword evidence="3" id="KW-0804">Transcription</keyword>
<accession>A0ABS0I6T3</accession>
<evidence type="ECO:0000256" key="3">
    <source>
        <dbReference type="ARBA" id="ARBA00023163"/>
    </source>
</evidence>
<dbReference type="InterPro" id="IPR050204">
    <property type="entry name" value="AraC_XylS_family_regulators"/>
</dbReference>
<organism evidence="5 6">
    <name type="scientific">Hymenobacter ruricola</name>
    <dbReference type="NCBI Taxonomy" id="2791023"/>
    <lineage>
        <taxon>Bacteria</taxon>
        <taxon>Pseudomonadati</taxon>
        <taxon>Bacteroidota</taxon>
        <taxon>Cytophagia</taxon>
        <taxon>Cytophagales</taxon>
        <taxon>Hymenobacteraceae</taxon>
        <taxon>Hymenobacter</taxon>
    </lineage>
</organism>
<reference evidence="5 6" key="1">
    <citation type="submission" date="2020-11" db="EMBL/GenBank/DDBJ databases">
        <authorList>
            <person name="Kim M.K."/>
        </authorList>
    </citation>
    <scope>NUCLEOTIDE SEQUENCE [LARGE SCALE GENOMIC DNA]</scope>
    <source>
        <strain evidence="5 6">BT662</strain>
    </source>
</reference>
<sequence>MHYREYRPGGALSNYVQCYFTCATDAASLTEDRVFANGCVEIMFNLGPQGPQQLISAGRVSAPRIQLWGQTIAPLVFSSLGRHSMLGVRFFTHTAACFFEEPIALFNNQVLDFYDFAGKEIRELYARLLETTAPGDQISLLEAFLLARLLRFRPRFTKLKLMNSLLLAARQPDFPERVNTIAARHGVSSRYVQKLFITYTGLSPNLFLKIARFQKSLPLLLEKQAPLTAIAYHCGYYDQSHFIKDFRAFTGLAPSHFQPLLSSDLYWPLNG</sequence>
<dbReference type="PROSITE" id="PS01124">
    <property type="entry name" value="HTH_ARAC_FAMILY_2"/>
    <property type="match status" value="1"/>
</dbReference>
<dbReference type="RefSeq" id="WP_196294052.1">
    <property type="nucleotide sequence ID" value="NZ_JADQDM010000008.1"/>
</dbReference>
<dbReference type="SUPFAM" id="SSF46689">
    <property type="entry name" value="Homeodomain-like"/>
    <property type="match status" value="1"/>
</dbReference>
<dbReference type="PANTHER" id="PTHR46796:SF13">
    <property type="entry name" value="HTH-TYPE TRANSCRIPTIONAL ACTIVATOR RHAS"/>
    <property type="match status" value="1"/>
</dbReference>
<dbReference type="PANTHER" id="PTHR46796">
    <property type="entry name" value="HTH-TYPE TRANSCRIPTIONAL ACTIVATOR RHAS-RELATED"/>
    <property type="match status" value="1"/>
</dbReference>
<proteinExistence type="predicted"/>
<evidence type="ECO:0000256" key="1">
    <source>
        <dbReference type="ARBA" id="ARBA00023015"/>
    </source>
</evidence>
<evidence type="ECO:0000259" key="4">
    <source>
        <dbReference type="PROSITE" id="PS01124"/>
    </source>
</evidence>
<dbReference type="Gene3D" id="1.10.10.60">
    <property type="entry name" value="Homeodomain-like"/>
    <property type="match status" value="1"/>
</dbReference>
<keyword evidence="2" id="KW-0238">DNA-binding</keyword>
<dbReference type="InterPro" id="IPR046532">
    <property type="entry name" value="DUF6597"/>
</dbReference>
<keyword evidence="6" id="KW-1185">Reference proteome</keyword>
<name>A0ABS0I6T3_9BACT</name>
<dbReference type="InterPro" id="IPR018060">
    <property type="entry name" value="HTH_AraC"/>
</dbReference>
<comment type="caution">
    <text evidence="5">The sequence shown here is derived from an EMBL/GenBank/DDBJ whole genome shotgun (WGS) entry which is preliminary data.</text>
</comment>
<protein>
    <submittedName>
        <fullName evidence="5">AraC family transcriptional regulator</fullName>
    </submittedName>
</protein>
<evidence type="ECO:0000313" key="5">
    <source>
        <dbReference type="EMBL" id="MBF9222604.1"/>
    </source>
</evidence>
<dbReference type="Proteomes" id="UP000618931">
    <property type="component" value="Unassembled WGS sequence"/>
</dbReference>
<feature type="domain" description="HTH araC/xylS-type" evidence="4">
    <location>
        <begin position="159"/>
        <end position="260"/>
    </location>
</feature>
<dbReference type="InterPro" id="IPR009057">
    <property type="entry name" value="Homeodomain-like_sf"/>
</dbReference>
<evidence type="ECO:0000313" key="6">
    <source>
        <dbReference type="Proteomes" id="UP000618931"/>
    </source>
</evidence>
<gene>
    <name evidence="5" type="ORF">I2H31_15980</name>
</gene>
<dbReference type="SMART" id="SM00342">
    <property type="entry name" value="HTH_ARAC"/>
    <property type="match status" value="1"/>
</dbReference>
<dbReference type="Pfam" id="PF12833">
    <property type="entry name" value="HTH_18"/>
    <property type="match status" value="1"/>
</dbReference>